<name>A0A6J7WY42_9CAUD</name>
<accession>A0A6J7WY42</accession>
<reference evidence="1" key="1">
    <citation type="submission" date="2020-05" db="EMBL/GenBank/DDBJ databases">
        <authorList>
            <person name="Chiriac C."/>
            <person name="Salcher M."/>
            <person name="Ghai R."/>
            <person name="Kavagutti S V."/>
        </authorList>
    </citation>
    <scope>NUCLEOTIDE SEQUENCE</scope>
</reference>
<dbReference type="EMBL" id="LR798295">
    <property type="protein sequence ID" value="CAB5221778.1"/>
    <property type="molecule type" value="Genomic_DNA"/>
</dbReference>
<organism evidence="1">
    <name type="scientific">uncultured Caudovirales phage</name>
    <dbReference type="NCBI Taxonomy" id="2100421"/>
    <lineage>
        <taxon>Viruses</taxon>
        <taxon>Duplodnaviria</taxon>
        <taxon>Heunggongvirae</taxon>
        <taxon>Uroviricota</taxon>
        <taxon>Caudoviricetes</taxon>
        <taxon>Peduoviridae</taxon>
        <taxon>Maltschvirus</taxon>
        <taxon>Maltschvirus maltsch</taxon>
    </lineage>
</organism>
<sequence length="84" mass="9077">MPELVKTLESVYRKEERNQRFLASLQGIKLDESSSAGDGSDAPATLQEIQARATAKLTGSTEKSRAVEYGFTSDMGMSYTLIGG</sequence>
<protein>
    <submittedName>
        <fullName evidence="1">Uncharacterized protein</fullName>
    </submittedName>
</protein>
<evidence type="ECO:0000313" key="1">
    <source>
        <dbReference type="EMBL" id="CAB5221778.1"/>
    </source>
</evidence>
<proteinExistence type="predicted"/>
<gene>
    <name evidence="1" type="ORF">UFOVP359_64</name>
</gene>